<dbReference type="AlphaFoldDB" id="A0A1M5Q4X4"/>
<dbReference type="EMBL" id="FQWX01000018">
    <property type="protein sequence ID" value="SHH09174.1"/>
    <property type="molecule type" value="Genomic_DNA"/>
</dbReference>
<name>A0A1M5Q4X4_9FIRM</name>
<sequence length="91" mass="10056">MDNISIVEAISITFSSMTIVILTLSLIALILGSFKHLFKEESNLDIKKENIDTILEEDDEEKLIACLAASAMAGDGKVNPNLHIKRVTRIK</sequence>
<keyword evidence="1" id="KW-1133">Transmembrane helix</keyword>
<dbReference type="STRING" id="1121321.SAMN04488530_11837"/>
<dbReference type="RefSeq" id="WP_073126372.1">
    <property type="nucleotide sequence ID" value="NZ_BAABCH010000095.1"/>
</dbReference>
<feature type="transmembrane region" description="Helical" evidence="1">
    <location>
        <begin position="12"/>
        <end position="34"/>
    </location>
</feature>
<gene>
    <name evidence="2" type="ORF">SAMN04488530_11837</name>
</gene>
<keyword evidence="3" id="KW-1185">Reference proteome</keyword>
<keyword evidence="1" id="KW-0812">Transmembrane</keyword>
<evidence type="ECO:0000256" key="1">
    <source>
        <dbReference type="SAM" id="Phobius"/>
    </source>
</evidence>
<proteinExistence type="predicted"/>
<evidence type="ECO:0000313" key="2">
    <source>
        <dbReference type="EMBL" id="SHH09174.1"/>
    </source>
</evidence>
<evidence type="ECO:0008006" key="4">
    <source>
        <dbReference type="Google" id="ProtNLM"/>
    </source>
</evidence>
<dbReference type="OrthoDB" id="1757013at2"/>
<protein>
    <recommendedName>
        <fullName evidence="4">Oxaloacetate decarboxylase, gamma chain</fullName>
    </recommendedName>
</protein>
<accession>A0A1M5Q4X4</accession>
<organism evidence="2 3">
    <name type="scientific">Asaccharospora irregularis DSM 2635</name>
    <dbReference type="NCBI Taxonomy" id="1121321"/>
    <lineage>
        <taxon>Bacteria</taxon>
        <taxon>Bacillati</taxon>
        <taxon>Bacillota</taxon>
        <taxon>Clostridia</taxon>
        <taxon>Peptostreptococcales</taxon>
        <taxon>Peptostreptococcaceae</taxon>
        <taxon>Asaccharospora</taxon>
    </lineage>
</organism>
<reference evidence="3" key="1">
    <citation type="submission" date="2016-11" db="EMBL/GenBank/DDBJ databases">
        <authorList>
            <person name="Varghese N."/>
            <person name="Submissions S."/>
        </authorList>
    </citation>
    <scope>NUCLEOTIDE SEQUENCE [LARGE SCALE GENOMIC DNA]</scope>
    <source>
        <strain evidence="3">DSM 2635</strain>
    </source>
</reference>
<dbReference type="Proteomes" id="UP000243255">
    <property type="component" value="Unassembled WGS sequence"/>
</dbReference>
<keyword evidence="1" id="KW-0472">Membrane</keyword>
<evidence type="ECO:0000313" key="3">
    <source>
        <dbReference type="Proteomes" id="UP000243255"/>
    </source>
</evidence>